<sequence length="125" mass="12257">MTSFSGRIRTVSLLGGVALLTGTAAGVASATPGETPGLGDPSRTIVLCVPPRDGAAPGALTESQRVVLDAPGAVSGIDFRPAAPALPGADAVGECTGIDADSVETGPAQPTAPAQQVVVHPPRPR</sequence>
<gene>
    <name evidence="3" type="ORF">ACFO5K_00125</name>
</gene>
<feature type="signal peptide" evidence="2">
    <location>
        <begin position="1"/>
        <end position="30"/>
    </location>
</feature>
<accession>A0ABV8VBB3</accession>
<proteinExistence type="predicted"/>
<feature type="region of interest" description="Disordered" evidence="1">
    <location>
        <begin position="97"/>
        <end position="125"/>
    </location>
</feature>
<dbReference type="RefSeq" id="WP_378555018.1">
    <property type="nucleotide sequence ID" value="NZ_JBHSDL010000001.1"/>
</dbReference>
<keyword evidence="4" id="KW-1185">Reference proteome</keyword>
<dbReference type="Proteomes" id="UP001595844">
    <property type="component" value="Unassembled WGS sequence"/>
</dbReference>
<organism evidence="3 4">
    <name type="scientific">Nocardia halotolerans</name>
    <dbReference type="NCBI Taxonomy" id="1755878"/>
    <lineage>
        <taxon>Bacteria</taxon>
        <taxon>Bacillati</taxon>
        <taxon>Actinomycetota</taxon>
        <taxon>Actinomycetes</taxon>
        <taxon>Mycobacteriales</taxon>
        <taxon>Nocardiaceae</taxon>
        <taxon>Nocardia</taxon>
    </lineage>
</organism>
<reference evidence="4" key="1">
    <citation type="journal article" date="2019" name="Int. J. Syst. Evol. Microbiol.">
        <title>The Global Catalogue of Microorganisms (GCM) 10K type strain sequencing project: providing services to taxonomists for standard genome sequencing and annotation.</title>
        <authorList>
            <consortium name="The Broad Institute Genomics Platform"/>
            <consortium name="The Broad Institute Genome Sequencing Center for Infectious Disease"/>
            <person name="Wu L."/>
            <person name="Ma J."/>
        </authorList>
    </citation>
    <scope>NUCLEOTIDE SEQUENCE [LARGE SCALE GENOMIC DNA]</scope>
    <source>
        <strain evidence="4">IBRC-M 10490</strain>
    </source>
</reference>
<name>A0ABV8VBB3_9NOCA</name>
<evidence type="ECO:0000313" key="4">
    <source>
        <dbReference type="Proteomes" id="UP001595844"/>
    </source>
</evidence>
<dbReference type="EMBL" id="JBHSDL010000001">
    <property type="protein sequence ID" value="MFC4372491.1"/>
    <property type="molecule type" value="Genomic_DNA"/>
</dbReference>
<evidence type="ECO:0000256" key="1">
    <source>
        <dbReference type="SAM" id="MobiDB-lite"/>
    </source>
</evidence>
<feature type="chain" id="PRO_5046320563" evidence="2">
    <location>
        <begin position="31"/>
        <end position="125"/>
    </location>
</feature>
<keyword evidence="2" id="KW-0732">Signal</keyword>
<evidence type="ECO:0000256" key="2">
    <source>
        <dbReference type="SAM" id="SignalP"/>
    </source>
</evidence>
<evidence type="ECO:0000313" key="3">
    <source>
        <dbReference type="EMBL" id="MFC4372491.1"/>
    </source>
</evidence>
<protein>
    <submittedName>
        <fullName evidence="3">Uncharacterized protein</fullName>
    </submittedName>
</protein>
<comment type="caution">
    <text evidence="3">The sequence shown here is derived from an EMBL/GenBank/DDBJ whole genome shotgun (WGS) entry which is preliminary data.</text>
</comment>